<reference evidence="3" key="1">
    <citation type="submission" date="2014-08" db="EMBL/GenBank/DDBJ databases">
        <authorList>
            <person name="Moulin L."/>
        </authorList>
    </citation>
    <scope>NUCLEOTIDE SEQUENCE [LARGE SCALE GENOMIC DNA]</scope>
</reference>
<protein>
    <submittedName>
        <fullName evidence="2">Uncharacterized protein</fullName>
    </submittedName>
</protein>
<keyword evidence="3" id="KW-1185">Reference proteome</keyword>
<evidence type="ECO:0000313" key="3">
    <source>
        <dbReference type="Proteomes" id="UP000045285"/>
    </source>
</evidence>
<evidence type="ECO:0000313" key="2">
    <source>
        <dbReference type="EMBL" id="CDX24613.1"/>
    </source>
</evidence>
<accession>A0A090EAB3</accession>
<gene>
    <name evidence="2" type="ORF">MPL3356_400150</name>
</gene>
<sequence>MSRFDTSAKPDQAKPDQTKPKP</sequence>
<organism evidence="2 3">
    <name type="scientific">Mesorhizobium plurifarium</name>
    <dbReference type="NCBI Taxonomy" id="69974"/>
    <lineage>
        <taxon>Bacteria</taxon>
        <taxon>Pseudomonadati</taxon>
        <taxon>Pseudomonadota</taxon>
        <taxon>Alphaproteobacteria</taxon>
        <taxon>Hyphomicrobiales</taxon>
        <taxon>Phyllobacteriaceae</taxon>
        <taxon>Mesorhizobium</taxon>
    </lineage>
</organism>
<evidence type="ECO:0000256" key="1">
    <source>
        <dbReference type="SAM" id="MobiDB-lite"/>
    </source>
</evidence>
<dbReference type="AlphaFoldDB" id="A0A090EAB3"/>
<dbReference type="Proteomes" id="UP000045285">
    <property type="component" value="Unassembled WGS sequence"/>
</dbReference>
<feature type="region of interest" description="Disordered" evidence="1">
    <location>
        <begin position="1"/>
        <end position="22"/>
    </location>
</feature>
<dbReference type="EMBL" id="CCMZ01000035">
    <property type="protein sequence ID" value="CDX24613.1"/>
    <property type="molecule type" value="Genomic_DNA"/>
</dbReference>
<name>A0A090EAB3_MESPL</name>
<proteinExistence type="predicted"/>